<reference evidence="3 4" key="1">
    <citation type="submission" date="2020-01" db="EMBL/GenBank/DDBJ databases">
        <authorList>
            <person name="Gupta K D."/>
        </authorList>
    </citation>
    <scope>NUCLEOTIDE SEQUENCE [LARGE SCALE GENOMIC DNA]</scope>
</reference>
<dbReference type="Proteomes" id="UP000467700">
    <property type="component" value="Unassembled WGS sequence"/>
</dbReference>
<accession>A0A8S0VX85</accession>
<feature type="coiled-coil region" evidence="1">
    <location>
        <begin position="324"/>
        <end position="351"/>
    </location>
</feature>
<feature type="region of interest" description="Disordered" evidence="2">
    <location>
        <begin position="678"/>
        <end position="722"/>
    </location>
</feature>
<feature type="compositionally biased region" description="Basic and acidic residues" evidence="2">
    <location>
        <begin position="701"/>
        <end position="712"/>
    </location>
</feature>
<dbReference type="AlphaFoldDB" id="A0A8S0VX85"/>
<feature type="region of interest" description="Disordered" evidence="2">
    <location>
        <begin position="1"/>
        <end position="238"/>
    </location>
</feature>
<protein>
    <submittedName>
        <fullName evidence="3">Uncharacterized protein</fullName>
    </submittedName>
</protein>
<proteinExistence type="predicted"/>
<gene>
    <name evidence="3" type="ORF">AAE3_LOCUS2696</name>
</gene>
<organism evidence="3 4">
    <name type="scientific">Cyclocybe aegerita</name>
    <name type="common">Black poplar mushroom</name>
    <name type="synonym">Agrocybe aegerita</name>
    <dbReference type="NCBI Taxonomy" id="1973307"/>
    <lineage>
        <taxon>Eukaryota</taxon>
        <taxon>Fungi</taxon>
        <taxon>Dikarya</taxon>
        <taxon>Basidiomycota</taxon>
        <taxon>Agaricomycotina</taxon>
        <taxon>Agaricomycetes</taxon>
        <taxon>Agaricomycetidae</taxon>
        <taxon>Agaricales</taxon>
        <taxon>Agaricineae</taxon>
        <taxon>Bolbitiaceae</taxon>
        <taxon>Cyclocybe</taxon>
    </lineage>
</organism>
<dbReference type="EMBL" id="CACVBS010000029">
    <property type="protein sequence ID" value="CAA7260331.1"/>
    <property type="molecule type" value="Genomic_DNA"/>
</dbReference>
<evidence type="ECO:0000256" key="1">
    <source>
        <dbReference type="SAM" id="Coils"/>
    </source>
</evidence>
<feature type="compositionally biased region" description="Low complexity" evidence="2">
    <location>
        <begin position="103"/>
        <end position="113"/>
    </location>
</feature>
<dbReference type="OrthoDB" id="3222645at2759"/>
<feature type="compositionally biased region" description="Basic and acidic residues" evidence="2">
    <location>
        <begin position="48"/>
        <end position="89"/>
    </location>
</feature>
<keyword evidence="1" id="KW-0175">Coiled coil</keyword>
<feature type="region of interest" description="Disordered" evidence="2">
    <location>
        <begin position="251"/>
        <end position="304"/>
    </location>
</feature>
<sequence>MSPSEDAPENGQQQVVYQDSVRVSKDAAARSAPAAQHEDAVPHASRGGRSEQEHHTQRNEDKRRDTKTGSRGSHENRGREDRDKMRGASDHIPTPVVPPKAPPSTTVTSTATAYDQHKRELTDLNRPPSRQESRRSESPSDEEFVHVECDSARPDVRPRATSVTGRGTGAYSGSSPTSRNHRSSDSRSTMPVSYASAVTSHAPQAISPGSHHTQYKTLAPSSTVTHETQTSVYPRRGSIDREVTAEEFHQHIPRETFQESPRPHSDPGEANLKEDRGPTHQSQQELQQDVDAPRSASAPSGNLFSAGIRSIFSGSIGPIVEAEMNRMKEKVRLAEAKASKYRNTLEGYQAELYRSQGEVRTYARTCRELQHDRQRLMETNTSLMHELNAVNRRLEETKALSDTRGKELIGAQAFLTKADSLSISDVVQKVEGLNEEIFQAAASLGECITRRKYGLTEVQLGECFQRVSSLIGAPLASIIVEESHKSEEEPANPLLVQVVLQVFLANFCVRKIRAWTPDDATINTFLKQTYEGIRDNEEQAVSGRWRALTRKSLFTNSEVWVHEVAERLSTVFQLCGWNATQAHREAFENQLIPIFKGVHDARSALGEMFTSADLEASTIQPGVPFKREYMEEVYGDGDDHKSGTQAVVATTGIGVRKALPRERRYENVMSPKVILESSLKVALEPQPQEASRRSKGRRDKRPRDEQQDDRQRSKVPAFSHEK</sequence>
<feature type="compositionally biased region" description="Polar residues" evidence="2">
    <location>
        <begin position="186"/>
        <end position="202"/>
    </location>
</feature>
<keyword evidence="4" id="KW-1185">Reference proteome</keyword>
<feature type="compositionally biased region" description="Polar residues" evidence="2">
    <location>
        <begin position="210"/>
        <end position="232"/>
    </location>
</feature>
<feature type="compositionally biased region" description="Polar residues" evidence="2">
    <location>
        <begin position="161"/>
        <end position="178"/>
    </location>
</feature>
<name>A0A8S0VX85_CYCAE</name>
<feature type="compositionally biased region" description="Basic and acidic residues" evidence="2">
    <location>
        <begin position="115"/>
        <end position="158"/>
    </location>
</feature>
<evidence type="ECO:0000313" key="3">
    <source>
        <dbReference type="EMBL" id="CAA7260331.1"/>
    </source>
</evidence>
<comment type="caution">
    <text evidence="3">The sequence shown here is derived from an EMBL/GenBank/DDBJ whole genome shotgun (WGS) entry which is preliminary data.</text>
</comment>
<evidence type="ECO:0000313" key="4">
    <source>
        <dbReference type="Proteomes" id="UP000467700"/>
    </source>
</evidence>
<feature type="compositionally biased region" description="Basic and acidic residues" evidence="2">
    <location>
        <begin position="251"/>
        <end position="278"/>
    </location>
</feature>
<evidence type="ECO:0000256" key="2">
    <source>
        <dbReference type="SAM" id="MobiDB-lite"/>
    </source>
</evidence>